<dbReference type="PROSITE" id="PS51192">
    <property type="entry name" value="HELICASE_ATP_BIND_1"/>
    <property type="match status" value="1"/>
</dbReference>
<gene>
    <name evidence="16" type="ORF">B456_007G009400</name>
</gene>
<comment type="subcellular location">
    <subcellularLocation>
        <location evidence="1">Nucleus</location>
    </subcellularLocation>
</comment>
<evidence type="ECO:0000313" key="16">
    <source>
        <dbReference type="EMBL" id="KJB39372.1"/>
    </source>
</evidence>
<evidence type="ECO:0000256" key="8">
    <source>
        <dbReference type="ARBA" id="ARBA00022884"/>
    </source>
</evidence>
<evidence type="ECO:0000256" key="2">
    <source>
        <dbReference type="ARBA" id="ARBA00006517"/>
    </source>
</evidence>
<keyword evidence="6 12" id="KW-0347">Helicase</keyword>
<dbReference type="CDD" id="cd12937">
    <property type="entry name" value="GUCT_RH7_like"/>
    <property type="match status" value="1"/>
</dbReference>
<evidence type="ECO:0000256" key="12">
    <source>
        <dbReference type="RuleBase" id="RU000492"/>
    </source>
</evidence>
<dbReference type="EMBL" id="CM001746">
    <property type="protein sequence ID" value="KJB39372.1"/>
    <property type="molecule type" value="Genomic_DNA"/>
</dbReference>
<evidence type="ECO:0000313" key="17">
    <source>
        <dbReference type="Proteomes" id="UP000032304"/>
    </source>
</evidence>
<evidence type="ECO:0000256" key="13">
    <source>
        <dbReference type="SAM" id="MobiDB-lite"/>
    </source>
</evidence>
<dbReference type="FunFam" id="3.30.70.2280:FF:000003">
    <property type="entry name" value="DEAD-box ATP-dependent RNA helicase 7"/>
    <property type="match status" value="1"/>
</dbReference>
<accession>A0A0D2P0Y2</accession>
<keyword evidence="7 12" id="KW-0067">ATP-binding</keyword>
<evidence type="ECO:0000256" key="7">
    <source>
        <dbReference type="ARBA" id="ARBA00022840"/>
    </source>
</evidence>
<dbReference type="GO" id="GO:0005634">
    <property type="term" value="C:nucleus"/>
    <property type="evidence" value="ECO:0007669"/>
    <property type="project" value="UniProtKB-SubCell"/>
</dbReference>
<dbReference type="Pfam" id="PF26142">
    <property type="entry name" value="DD_DDX21-DDX50"/>
    <property type="match status" value="1"/>
</dbReference>
<dbReference type="Proteomes" id="UP000032304">
    <property type="component" value="Chromosome 7"/>
</dbReference>
<evidence type="ECO:0000259" key="14">
    <source>
        <dbReference type="PROSITE" id="PS51192"/>
    </source>
</evidence>
<dbReference type="CDD" id="cd18787">
    <property type="entry name" value="SF2_C_DEAD"/>
    <property type="match status" value="1"/>
</dbReference>
<dbReference type="Pfam" id="PF00270">
    <property type="entry name" value="DEAD"/>
    <property type="match status" value="1"/>
</dbReference>
<evidence type="ECO:0000256" key="6">
    <source>
        <dbReference type="ARBA" id="ARBA00022806"/>
    </source>
</evidence>
<dbReference type="InterPro" id="IPR014001">
    <property type="entry name" value="Helicase_ATP-bd"/>
</dbReference>
<feature type="region of interest" description="Disordered" evidence="13">
    <location>
        <begin position="1"/>
        <end position="114"/>
    </location>
</feature>
<dbReference type="InterPro" id="IPR001650">
    <property type="entry name" value="Helicase_C-like"/>
</dbReference>
<dbReference type="SMART" id="SM00490">
    <property type="entry name" value="HELICc"/>
    <property type="match status" value="1"/>
</dbReference>
<evidence type="ECO:0000256" key="3">
    <source>
        <dbReference type="ARBA" id="ARBA00012552"/>
    </source>
</evidence>
<feature type="compositionally biased region" description="Gly residues" evidence="13">
    <location>
        <begin position="559"/>
        <end position="587"/>
    </location>
</feature>
<dbReference type="Gramene" id="KJB39372">
    <property type="protein sequence ID" value="KJB39372"/>
    <property type="gene ID" value="B456_007G009400"/>
</dbReference>
<reference evidence="16 17" key="1">
    <citation type="journal article" date="2012" name="Nature">
        <title>Repeated polyploidization of Gossypium genomes and the evolution of spinnable cotton fibres.</title>
        <authorList>
            <person name="Paterson A.H."/>
            <person name="Wendel J.F."/>
            <person name="Gundlach H."/>
            <person name="Guo H."/>
            <person name="Jenkins J."/>
            <person name="Jin D."/>
            <person name="Llewellyn D."/>
            <person name="Showmaker K.C."/>
            <person name="Shu S."/>
            <person name="Udall J."/>
            <person name="Yoo M.J."/>
            <person name="Byers R."/>
            <person name="Chen W."/>
            <person name="Doron-Faigenboim A."/>
            <person name="Duke M.V."/>
            <person name="Gong L."/>
            <person name="Grimwood J."/>
            <person name="Grover C."/>
            <person name="Grupp K."/>
            <person name="Hu G."/>
            <person name="Lee T.H."/>
            <person name="Li J."/>
            <person name="Lin L."/>
            <person name="Liu T."/>
            <person name="Marler B.S."/>
            <person name="Page J.T."/>
            <person name="Roberts A.W."/>
            <person name="Romanel E."/>
            <person name="Sanders W.S."/>
            <person name="Szadkowski E."/>
            <person name="Tan X."/>
            <person name="Tang H."/>
            <person name="Xu C."/>
            <person name="Wang J."/>
            <person name="Wang Z."/>
            <person name="Zhang D."/>
            <person name="Zhang L."/>
            <person name="Ashrafi H."/>
            <person name="Bedon F."/>
            <person name="Bowers J.E."/>
            <person name="Brubaker C.L."/>
            <person name="Chee P.W."/>
            <person name="Das S."/>
            <person name="Gingle A.R."/>
            <person name="Haigler C.H."/>
            <person name="Harker D."/>
            <person name="Hoffmann L.V."/>
            <person name="Hovav R."/>
            <person name="Jones D.C."/>
            <person name="Lemke C."/>
            <person name="Mansoor S."/>
            <person name="ur Rahman M."/>
            <person name="Rainville L.N."/>
            <person name="Rambani A."/>
            <person name="Reddy U.K."/>
            <person name="Rong J.K."/>
            <person name="Saranga Y."/>
            <person name="Scheffler B.E."/>
            <person name="Scheffler J.A."/>
            <person name="Stelly D.M."/>
            <person name="Triplett B.A."/>
            <person name="Van Deynze A."/>
            <person name="Vaslin M.F."/>
            <person name="Waghmare V.N."/>
            <person name="Walford S.A."/>
            <person name="Wright R.J."/>
            <person name="Zaki E.A."/>
            <person name="Zhang T."/>
            <person name="Dennis E.S."/>
            <person name="Mayer K.F."/>
            <person name="Peterson D.G."/>
            <person name="Rokhsar D.S."/>
            <person name="Wang X."/>
            <person name="Schmutz J."/>
        </authorList>
    </citation>
    <scope>NUCLEOTIDE SEQUENCE [LARGE SCALE GENOMIC DNA]</scope>
</reference>
<evidence type="ECO:0000256" key="4">
    <source>
        <dbReference type="ARBA" id="ARBA00022741"/>
    </source>
</evidence>
<protein>
    <recommendedName>
        <fullName evidence="11">DEAD-box ATP-dependent RNA helicase 7</fullName>
        <ecNumber evidence="3">3.6.4.13</ecNumber>
    </recommendedName>
</protein>
<keyword evidence="9" id="KW-0539">Nucleus</keyword>
<dbReference type="SUPFAM" id="SSF54928">
    <property type="entry name" value="RNA-binding domain, RBD"/>
    <property type="match status" value="1"/>
</dbReference>
<keyword evidence="8" id="KW-0694">RNA-binding</keyword>
<evidence type="ECO:0000256" key="9">
    <source>
        <dbReference type="ARBA" id="ARBA00023242"/>
    </source>
</evidence>
<dbReference type="SUPFAM" id="SSF52540">
    <property type="entry name" value="P-loop containing nucleoside triphosphate hydrolases"/>
    <property type="match status" value="1"/>
</dbReference>
<dbReference type="Gene3D" id="3.40.50.300">
    <property type="entry name" value="P-loop containing nucleotide triphosphate hydrolases"/>
    <property type="match status" value="3"/>
</dbReference>
<dbReference type="PANTHER" id="PTHR47963:SF8">
    <property type="entry name" value="ATP-DEPENDENT RNA HELICASE DEAD"/>
    <property type="match status" value="1"/>
</dbReference>
<dbReference type="InterPro" id="IPR059027">
    <property type="entry name" value="DD_DDX21-DDX50"/>
</dbReference>
<dbReference type="InterPro" id="IPR050547">
    <property type="entry name" value="DEAD_box_RNA_helicases"/>
</dbReference>
<comment type="catalytic activity">
    <reaction evidence="10">
        <text>ATP + H2O = ADP + phosphate + H(+)</text>
        <dbReference type="Rhea" id="RHEA:13065"/>
        <dbReference type="ChEBI" id="CHEBI:15377"/>
        <dbReference type="ChEBI" id="CHEBI:15378"/>
        <dbReference type="ChEBI" id="CHEBI:30616"/>
        <dbReference type="ChEBI" id="CHEBI:43474"/>
        <dbReference type="ChEBI" id="CHEBI:456216"/>
        <dbReference type="EC" id="3.6.4.13"/>
    </reaction>
</comment>
<proteinExistence type="inferred from homology"/>
<evidence type="ECO:0000259" key="15">
    <source>
        <dbReference type="PROSITE" id="PS51194"/>
    </source>
</evidence>
<dbReference type="GO" id="GO:0016787">
    <property type="term" value="F:hydrolase activity"/>
    <property type="evidence" value="ECO:0007669"/>
    <property type="project" value="UniProtKB-KW"/>
</dbReference>
<dbReference type="PROSITE" id="PS51194">
    <property type="entry name" value="HELICASE_CTER"/>
    <property type="match status" value="1"/>
</dbReference>
<feature type="domain" description="Helicase ATP-binding" evidence="14">
    <location>
        <begin position="162"/>
        <end position="234"/>
    </location>
</feature>
<evidence type="ECO:0000256" key="11">
    <source>
        <dbReference type="ARBA" id="ARBA00070889"/>
    </source>
</evidence>
<dbReference type="AlphaFoldDB" id="A0A0D2P0Y2"/>
<dbReference type="InterPro" id="IPR011545">
    <property type="entry name" value="DEAD/DEAH_box_helicase_dom"/>
</dbReference>
<evidence type="ECO:0000256" key="1">
    <source>
        <dbReference type="ARBA" id="ARBA00004123"/>
    </source>
</evidence>
<keyword evidence="4 12" id="KW-0547">Nucleotide-binding</keyword>
<dbReference type="InterPro" id="IPR000629">
    <property type="entry name" value="RNA-helicase_DEAD-box_CS"/>
</dbReference>
<dbReference type="GO" id="GO:0005524">
    <property type="term" value="F:ATP binding"/>
    <property type="evidence" value="ECO:0007669"/>
    <property type="project" value="UniProtKB-KW"/>
</dbReference>
<feature type="domain" description="Helicase C-terminal" evidence="15">
    <location>
        <begin position="263"/>
        <end position="423"/>
    </location>
</feature>
<comment type="similarity">
    <text evidence="2">Belongs to the DEAD box helicase family. DDX21/DDX50 subfamily.</text>
</comment>
<dbReference type="Pfam" id="PF08152">
    <property type="entry name" value="GUCT"/>
    <property type="match status" value="1"/>
</dbReference>
<feature type="compositionally biased region" description="Basic and acidic residues" evidence="13">
    <location>
        <begin position="8"/>
        <end position="17"/>
    </location>
</feature>
<sequence>MPSLAISDLKEKKEEKMMKKKIALETPESDKKTKKIKEPKVREEEDDSAVKKSKKKRKASELQMEEEERSETSSELVEPVDPKEKKKKKKKAKVEEEGDGDGDGDEGKSEDPNAISRFRISEALREKLKSKGIEALFPIQAMTFDMILDGTDLVGRARTGQDHIERGNIHLGSLTFRVLDEADEMLRMGFVDDVELILGKVADASKVQTVLFSATLPDWVKGIASRFLKPSKKTVDLVGNEKMKASTNVRHIVLPCSKSARSQLIPDIIRCYSSGGRTIIFTETKDSASELAGLLPGSRALHGDIQQAQREVTLNGFRSGKFMTLVATNVAARGLDINDVQLIIQCEPPRDVEAYIHRSGRTGRAGNTGVAVMLYDPKRSSVSKIERESGVKFEHISAPQPVDIAKSAGVEAAKIITQVSDSVIPAFKDVAQELLETSGLSAQDLLAKALAKAAGYSEIKSRSLLSSMENHVTLLLEAGKPIYTLSFVFGVLKRFLPEEKVQSVQGLTLTADGMGAVFDVAEDDVEAFLTGAENAANVNLEVLKNALPPLQQRDMSRGRFGGGRGGFGDRNGGGSRFSGGRGGGRGGFSDRRNGGGRGHYNSKRW</sequence>
<organism evidence="16 17">
    <name type="scientific">Gossypium raimondii</name>
    <name type="common">Peruvian cotton</name>
    <name type="synonym">Gossypium klotzschianum subsp. raimondii</name>
    <dbReference type="NCBI Taxonomy" id="29730"/>
    <lineage>
        <taxon>Eukaryota</taxon>
        <taxon>Viridiplantae</taxon>
        <taxon>Streptophyta</taxon>
        <taxon>Embryophyta</taxon>
        <taxon>Tracheophyta</taxon>
        <taxon>Spermatophyta</taxon>
        <taxon>Magnoliopsida</taxon>
        <taxon>eudicotyledons</taxon>
        <taxon>Gunneridae</taxon>
        <taxon>Pentapetalae</taxon>
        <taxon>rosids</taxon>
        <taxon>malvids</taxon>
        <taxon>Malvales</taxon>
        <taxon>Malvaceae</taxon>
        <taxon>Malvoideae</taxon>
        <taxon>Gossypium</taxon>
    </lineage>
</organism>
<dbReference type="GO" id="GO:0003724">
    <property type="term" value="F:RNA helicase activity"/>
    <property type="evidence" value="ECO:0007669"/>
    <property type="project" value="UniProtKB-EC"/>
</dbReference>
<dbReference type="GO" id="GO:0003723">
    <property type="term" value="F:RNA binding"/>
    <property type="evidence" value="ECO:0007669"/>
    <property type="project" value="UniProtKB-KW"/>
</dbReference>
<feature type="compositionally biased region" description="Basic and acidic residues" evidence="13">
    <location>
        <begin position="28"/>
        <end position="43"/>
    </location>
</feature>
<evidence type="ECO:0000256" key="10">
    <source>
        <dbReference type="ARBA" id="ARBA00047984"/>
    </source>
</evidence>
<dbReference type="InterPro" id="IPR035979">
    <property type="entry name" value="RBD_domain_sf"/>
</dbReference>
<dbReference type="PANTHER" id="PTHR47963">
    <property type="entry name" value="DEAD-BOX ATP-DEPENDENT RNA HELICASE 47, MITOCHONDRIAL"/>
    <property type="match status" value="1"/>
</dbReference>
<dbReference type="InterPro" id="IPR012562">
    <property type="entry name" value="GUCT"/>
</dbReference>
<dbReference type="Gene3D" id="3.30.70.2280">
    <property type="match status" value="1"/>
</dbReference>
<dbReference type="InterPro" id="IPR027417">
    <property type="entry name" value="P-loop_NTPase"/>
</dbReference>
<feature type="region of interest" description="Disordered" evidence="13">
    <location>
        <begin position="553"/>
        <end position="605"/>
    </location>
</feature>
<evidence type="ECO:0000256" key="5">
    <source>
        <dbReference type="ARBA" id="ARBA00022801"/>
    </source>
</evidence>
<name>A0A0D2P0Y2_GOSRA</name>
<keyword evidence="17" id="KW-1185">Reference proteome</keyword>
<dbReference type="EC" id="3.6.4.13" evidence="3"/>
<keyword evidence="5 12" id="KW-0378">Hydrolase</keyword>
<dbReference type="Pfam" id="PF00271">
    <property type="entry name" value="Helicase_C"/>
    <property type="match status" value="1"/>
</dbReference>
<dbReference type="PROSITE" id="PS00039">
    <property type="entry name" value="DEAD_ATP_HELICASE"/>
    <property type="match status" value="1"/>
</dbReference>